<keyword evidence="2" id="KW-1133">Transmembrane helix</keyword>
<organism evidence="3 4">
    <name type="scientific">Scylla paramamosain</name>
    <name type="common">Mud crab</name>
    <dbReference type="NCBI Taxonomy" id="85552"/>
    <lineage>
        <taxon>Eukaryota</taxon>
        <taxon>Metazoa</taxon>
        <taxon>Ecdysozoa</taxon>
        <taxon>Arthropoda</taxon>
        <taxon>Crustacea</taxon>
        <taxon>Multicrustacea</taxon>
        <taxon>Malacostraca</taxon>
        <taxon>Eumalacostraca</taxon>
        <taxon>Eucarida</taxon>
        <taxon>Decapoda</taxon>
        <taxon>Pleocyemata</taxon>
        <taxon>Brachyura</taxon>
        <taxon>Eubrachyura</taxon>
        <taxon>Portunoidea</taxon>
        <taxon>Portunidae</taxon>
        <taxon>Portuninae</taxon>
        <taxon>Scylla</taxon>
    </lineage>
</organism>
<comment type="caution">
    <text evidence="3">The sequence shown here is derived from an EMBL/GenBank/DDBJ whole genome shotgun (WGS) entry which is preliminary data.</text>
</comment>
<dbReference type="EMBL" id="JARAKH010000040">
    <property type="protein sequence ID" value="KAK8381287.1"/>
    <property type="molecule type" value="Genomic_DNA"/>
</dbReference>
<feature type="region of interest" description="Disordered" evidence="1">
    <location>
        <begin position="271"/>
        <end position="292"/>
    </location>
</feature>
<dbReference type="AlphaFoldDB" id="A0AAW0T359"/>
<keyword evidence="4" id="KW-1185">Reference proteome</keyword>
<evidence type="ECO:0000256" key="2">
    <source>
        <dbReference type="SAM" id="Phobius"/>
    </source>
</evidence>
<gene>
    <name evidence="3" type="ORF">O3P69_018398</name>
</gene>
<feature type="transmembrane region" description="Helical" evidence="2">
    <location>
        <begin position="178"/>
        <end position="197"/>
    </location>
</feature>
<protein>
    <submittedName>
        <fullName evidence="3">Uncharacterized protein</fullName>
    </submittedName>
</protein>
<accession>A0AAW0T359</accession>
<sequence length="595" mass="67100">MYPGWIMRLYTDASTDPYTWVCPFVCTNPHLDVCDAAQLPGLGNVSRSHPRMWRFATMGDPLVRLYLMRDADAPLVQREVDAVNHWLQAGTCYHVMRDHPYHGVSMLAGMWGGCLDKWNTKENVLRTRAISLCSTSTKVDDQGVLWVFLVTMQVRAGTGRGECRKLHSVAMHWKYWKCYLYLLIGVLLALSLHYIALCISPTTLQAVPREGAFLTEPKLPQSQVRNDSDHSVQEQPGNSSQEHTSQDHGHSRRLEVMPVMGTQLTSDSHTTIFNCTKGEPRDSKPAAGETPGPLHECSVEVELSPCSCKRTITVRLPEPCFSTSPVRLLQHIKDSLGESACSDIATLRGAGQKVVSYSVGGLKSADHVFGALQLVPRVAEMYPGWIMRLYTDASTDPYTWVCPFVCTNPHLDVCDAAQLPGLGNVNRSHPRMWRFATMGDPLVHLYLMRDADAPLVQREVDAVNHWLQAGTCYHVMRDHPEHGVSMPAGMWGGCLDKWNPKENVLRTRTTALCSTSSNDQDILWRELWPVACRNATVHDAYTCKRFPGSLPFPSRRFSFNYVGMRMYRKHFKKDKVHSKCPAACRPKEHQDWLYC</sequence>
<keyword evidence="2" id="KW-0812">Transmembrane</keyword>
<evidence type="ECO:0000256" key="1">
    <source>
        <dbReference type="SAM" id="MobiDB-lite"/>
    </source>
</evidence>
<feature type="region of interest" description="Disordered" evidence="1">
    <location>
        <begin position="219"/>
        <end position="251"/>
    </location>
</feature>
<feature type="compositionally biased region" description="Polar residues" evidence="1">
    <location>
        <begin position="233"/>
        <end position="243"/>
    </location>
</feature>
<evidence type="ECO:0000313" key="3">
    <source>
        <dbReference type="EMBL" id="KAK8381287.1"/>
    </source>
</evidence>
<dbReference type="Proteomes" id="UP001487740">
    <property type="component" value="Unassembled WGS sequence"/>
</dbReference>
<proteinExistence type="predicted"/>
<evidence type="ECO:0000313" key="4">
    <source>
        <dbReference type="Proteomes" id="UP001487740"/>
    </source>
</evidence>
<name>A0AAW0T359_SCYPA</name>
<keyword evidence="2" id="KW-0472">Membrane</keyword>
<reference evidence="3 4" key="1">
    <citation type="submission" date="2023-03" db="EMBL/GenBank/DDBJ databases">
        <title>High-quality genome of Scylla paramamosain provides insights in environmental adaptation.</title>
        <authorList>
            <person name="Zhang L."/>
        </authorList>
    </citation>
    <scope>NUCLEOTIDE SEQUENCE [LARGE SCALE GENOMIC DNA]</scope>
    <source>
        <strain evidence="3">LZ_2023a</strain>
        <tissue evidence="3">Muscle</tissue>
    </source>
</reference>